<feature type="region of interest" description="Disordered" evidence="1">
    <location>
        <begin position="1"/>
        <end position="23"/>
    </location>
</feature>
<dbReference type="SUPFAM" id="SSF53474">
    <property type="entry name" value="alpha/beta-Hydrolases"/>
    <property type="match status" value="1"/>
</dbReference>
<gene>
    <name evidence="3" type="ORF">MM415B01992_0008</name>
</gene>
<sequence length="334" mass="37465">MHSHLLDDRSHGQAGLDTPSRHEDVRLINLPDGRRLAYTEYGERTGYPLFHCHSHGSSRLEAASFHRDAKQAGFRIIAVDRPGIGLSDFNAKTSVAAFTQDLSFLAEHLRCKRFGLLANGAGTAYALAMANKCPERVSVLLGMSCSFPLFTEQGSVFQRVLRSSAATMLKSSILLRHWRGALSHGRYLQRLLESLSYADKRVFDNPRVMEFVENDVREALRQGPRGVASDSALQFAALPLDFAQLNTPCHFWQGSAEGSSVRARAERFIARLSDARLHEVINRGRYFYLRYMEDVFAQANNLLERGKKPQIKQQAFATAQMPKLVQPRATANSR</sequence>
<dbReference type="PRINTS" id="PR00111">
    <property type="entry name" value="ABHYDROLASE"/>
</dbReference>
<dbReference type="PANTHER" id="PTHR45763:SF46">
    <property type="entry name" value="AB HYDROLASE-1 DOMAIN-CONTAINING PROTEIN"/>
    <property type="match status" value="1"/>
</dbReference>
<name>A0A6M3IF58_9ZZZZ</name>
<feature type="compositionally biased region" description="Basic and acidic residues" evidence="1">
    <location>
        <begin position="1"/>
        <end position="11"/>
    </location>
</feature>
<evidence type="ECO:0000256" key="1">
    <source>
        <dbReference type="SAM" id="MobiDB-lite"/>
    </source>
</evidence>
<accession>A0A6M3IF58</accession>
<dbReference type="Pfam" id="PF12697">
    <property type="entry name" value="Abhydrolase_6"/>
    <property type="match status" value="1"/>
</dbReference>
<dbReference type="PANTHER" id="PTHR45763">
    <property type="entry name" value="HYDROLASE, ALPHA/BETA FOLD FAMILY PROTEIN, EXPRESSED-RELATED"/>
    <property type="match status" value="1"/>
</dbReference>
<dbReference type="InterPro" id="IPR000073">
    <property type="entry name" value="AB_hydrolase_1"/>
</dbReference>
<protein>
    <submittedName>
        <fullName evidence="3">Putative peptidase</fullName>
    </submittedName>
</protein>
<organism evidence="3">
    <name type="scientific">viral metagenome</name>
    <dbReference type="NCBI Taxonomy" id="1070528"/>
    <lineage>
        <taxon>unclassified sequences</taxon>
        <taxon>metagenomes</taxon>
        <taxon>organismal metagenomes</taxon>
    </lineage>
</organism>
<evidence type="ECO:0000313" key="3">
    <source>
        <dbReference type="EMBL" id="QJA55777.1"/>
    </source>
</evidence>
<dbReference type="Gene3D" id="3.40.50.1820">
    <property type="entry name" value="alpha/beta hydrolase"/>
    <property type="match status" value="1"/>
</dbReference>
<proteinExistence type="predicted"/>
<feature type="domain" description="AB hydrolase-1" evidence="2">
    <location>
        <begin position="55"/>
        <end position="296"/>
    </location>
</feature>
<dbReference type="EMBL" id="MT141179">
    <property type="protein sequence ID" value="QJA55777.1"/>
    <property type="molecule type" value="Genomic_DNA"/>
</dbReference>
<dbReference type="InterPro" id="IPR029058">
    <property type="entry name" value="AB_hydrolase_fold"/>
</dbReference>
<evidence type="ECO:0000259" key="2">
    <source>
        <dbReference type="Pfam" id="PF12697"/>
    </source>
</evidence>
<dbReference type="AlphaFoldDB" id="A0A6M3IF58"/>
<reference evidence="3" key="1">
    <citation type="submission" date="2020-03" db="EMBL/GenBank/DDBJ databases">
        <title>The deep terrestrial virosphere.</title>
        <authorList>
            <person name="Holmfeldt K."/>
            <person name="Nilsson E."/>
            <person name="Simone D."/>
            <person name="Lopez-Fernandez M."/>
            <person name="Wu X."/>
            <person name="de Brujin I."/>
            <person name="Lundin D."/>
            <person name="Andersson A."/>
            <person name="Bertilsson S."/>
            <person name="Dopson M."/>
        </authorList>
    </citation>
    <scope>NUCLEOTIDE SEQUENCE</scope>
    <source>
        <strain evidence="3">MM415B01992</strain>
    </source>
</reference>